<comment type="cofactor">
    <cofactor evidence="1">
        <name>FAD</name>
        <dbReference type="ChEBI" id="CHEBI:57692"/>
    </cofactor>
</comment>
<evidence type="ECO:0000259" key="5">
    <source>
        <dbReference type="Pfam" id="PF07992"/>
    </source>
</evidence>
<dbReference type="Gene3D" id="3.50.50.60">
    <property type="entry name" value="FAD/NAD(P)-binding domain"/>
    <property type="match status" value="2"/>
</dbReference>
<dbReference type="RefSeq" id="WP_206009236.1">
    <property type="nucleotide sequence ID" value="NZ_CP070619.1"/>
</dbReference>
<evidence type="ECO:0000256" key="4">
    <source>
        <dbReference type="ARBA" id="ARBA00023002"/>
    </source>
</evidence>
<keyword evidence="4" id="KW-0560">Oxidoreductase</keyword>
<keyword evidence="3" id="KW-0274">FAD</keyword>
<evidence type="ECO:0000313" key="7">
    <source>
        <dbReference type="EMBL" id="QSE92784.1"/>
    </source>
</evidence>
<dbReference type="SUPFAM" id="SSF51905">
    <property type="entry name" value="FAD/NAD(P)-binding domain"/>
    <property type="match status" value="2"/>
</dbReference>
<organism evidence="7 8">
    <name type="scientific">Rhodococcus pseudokoreensis</name>
    <dbReference type="NCBI Taxonomy" id="2811421"/>
    <lineage>
        <taxon>Bacteria</taxon>
        <taxon>Bacillati</taxon>
        <taxon>Actinomycetota</taxon>
        <taxon>Actinomycetes</taxon>
        <taxon>Mycobacteriales</taxon>
        <taxon>Nocardiaceae</taxon>
        <taxon>Rhodococcus</taxon>
    </lineage>
</organism>
<dbReference type="InterPro" id="IPR050446">
    <property type="entry name" value="FAD-oxidoreductase/Apoptosis"/>
</dbReference>
<reference evidence="7 8" key="2">
    <citation type="journal article" date="2022" name="Arch. Microbiol.">
        <title>Rhodococcus pseudokoreensis sp. nov. isolated from the rhizosphere of young M26 apple rootstocks.</title>
        <authorList>
            <person name="Kampfer P."/>
            <person name="Glaeser S.P."/>
            <person name="Blom J."/>
            <person name="Wolf J."/>
            <person name="Benning S."/>
            <person name="Schloter M."/>
            <person name="Neumann-Schaal M."/>
        </authorList>
    </citation>
    <scope>NUCLEOTIDE SEQUENCE [LARGE SCALE GENOMIC DNA]</scope>
    <source>
        <strain evidence="7 8">R79</strain>
    </source>
</reference>
<dbReference type="EMBL" id="CP070619">
    <property type="protein sequence ID" value="QSE92784.1"/>
    <property type="molecule type" value="Genomic_DNA"/>
</dbReference>
<keyword evidence="2" id="KW-0285">Flavoprotein</keyword>
<dbReference type="InterPro" id="IPR036188">
    <property type="entry name" value="FAD/NAD-bd_sf"/>
</dbReference>
<feature type="domain" description="FAD/NAD(P)-binding" evidence="5">
    <location>
        <begin position="9"/>
        <end position="293"/>
    </location>
</feature>
<evidence type="ECO:0000259" key="6">
    <source>
        <dbReference type="Pfam" id="PF14759"/>
    </source>
</evidence>
<dbReference type="Gene3D" id="3.30.390.30">
    <property type="match status" value="1"/>
</dbReference>
<sequence>MTKETQNRTVVIVGASAAGSAAAESLRKRGYRGTIQMIGDETQLAYDRPPLSKQLLLGEEGFEFVQLLTEADVERLDINLLRGVRAVGLDRKRQVVALENGSETDYDHLIVATGVRARQLAATDRVGDAFSLRTYDDALALRERLRSGCHVVVLGAGFIGLEVAATAVKRGCIVHVVEPAGRPLLGKFPSELADRIQQDHEARGVRFHFGTSVSRWNNTPEGALRSVTLEDGSDVAADVAVVGIGTIPNTEWLSGSDLVVDNGVVCDERGRAAERVFAVGDVANWFHPRIGANVRVEHRLSAGEQADIVAAQISETDIPDIDLPFFWSDQYEAKWQAYGHIRSDADLEVIVDDSAANRIVAVLTRDGVMEAVVGKNAAKQLIPYRRQLKCVPTN</sequence>
<dbReference type="Pfam" id="PF07992">
    <property type="entry name" value="Pyr_redox_2"/>
    <property type="match status" value="1"/>
</dbReference>
<dbReference type="InterPro" id="IPR016156">
    <property type="entry name" value="FAD/NAD-linked_Rdtase_dimer_sf"/>
</dbReference>
<dbReference type="SUPFAM" id="SSF55424">
    <property type="entry name" value="FAD/NAD-linked reductases, dimerisation (C-terminal) domain"/>
    <property type="match status" value="1"/>
</dbReference>
<evidence type="ECO:0000256" key="3">
    <source>
        <dbReference type="ARBA" id="ARBA00022827"/>
    </source>
</evidence>
<name>A0A974ZW98_9NOCA</name>
<dbReference type="PANTHER" id="PTHR43557">
    <property type="entry name" value="APOPTOSIS-INDUCING FACTOR 1"/>
    <property type="match status" value="1"/>
</dbReference>
<dbReference type="PANTHER" id="PTHR43557:SF2">
    <property type="entry name" value="RIESKE DOMAIN-CONTAINING PROTEIN-RELATED"/>
    <property type="match status" value="1"/>
</dbReference>
<dbReference type="InterPro" id="IPR023753">
    <property type="entry name" value="FAD/NAD-binding_dom"/>
</dbReference>
<evidence type="ECO:0000256" key="1">
    <source>
        <dbReference type="ARBA" id="ARBA00001974"/>
    </source>
</evidence>
<proteinExistence type="predicted"/>
<gene>
    <name evidence="7" type="ORF">JWS13_31400</name>
</gene>
<dbReference type="PRINTS" id="PR00368">
    <property type="entry name" value="FADPNR"/>
</dbReference>
<accession>A0A974ZW98</accession>
<evidence type="ECO:0000256" key="2">
    <source>
        <dbReference type="ARBA" id="ARBA00022630"/>
    </source>
</evidence>
<evidence type="ECO:0000313" key="8">
    <source>
        <dbReference type="Proteomes" id="UP000662986"/>
    </source>
</evidence>
<reference evidence="7 8" key="1">
    <citation type="journal article" date="2021" name="Microbiol. Resour. Announc.">
        <title>Complete Genome Sequences of Two Rhodococcus sp. Strains with Large and Linear Chromosomes, Isolated from Apple Rhizosphere.</title>
        <authorList>
            <person name="Benning S."/>
            <person name="Brugnone N."/>
            <person name="Siani R."/>
            <person name="Kublik S."/>
            <person name="Schloter M."/>
            <person name="Rad V."/>
        </authorList>
    </citation>
    <scope>NUCLEOTIDE SEQUENCE [LARGE SCALE GENOMIC DNA]</scope>
    <source>
        <strain evidence="7 8">R79</strain>
    </source>
</reference>
<dbReference type="InterPro" id="IPR028202">
    <property type="entry name" value="Reductase_C"/>
</dbReference>
<dbReference type="Proteomes" id="UP000662986">
    <property type="component" value="Chromosome"/>
</dbReference>
<dbReference type="PRINTS" id="PR00411">
    <property type="entry name" value="PNDRDTASEI"/>
</dbReference>
<protein>
    <submittedName>
        <fullName evidence="7">FAD-dependent oxidoreductase</fullName>
    </submittedName>
</protein>
<feature type="domain" description="Reductase C-terminal" evidence="6">
    <location>
        <begin position="325"/>
        <end position="388"/>
    </location>
</feature>
<dbReference type="Pfam" id="PF14759">
    <property type="entry name" value="Reductase_C"/>
    <property type="match status" value="1"/>
</dbReference>
<keyword evidence="8" id="KW-1185">Reference proteome</keyword>